<protein>
    <recommendedName>
        <fullName evidence="4">MORN repeat protein</fullName>
    </recommendedName>
</protein>
<dbReference type="Proteomes" id="UP000187209">
    <property type="component" value="Unassembled WGS sequence"/>
</dbReference>
<accession>A0A1R2CBV9</accession>
<dbReference type="PANTHER" id="PTHR43215">
    <property type="entry name" value="RADIAL SPOKE HEAD 1 HOMOLOG"/>
    <property type="match status" value="1"/>
</dbReference>
<evidence type="ECO:0008006" key="4">
    <source>
        <dbReference type="Google" id="ProtNLM"/>
    </source>
</evidence>
<dbReference type="Pfam" id="PF02493">
    <property type="entry name" value="MORN"/>
    <property type="match status" value="6"/>
</dbReference>
<evidence type="ECO:0000313" key="3">
    <source>
        <dbReference type="Proteomes" id="UP000187209"/>
    </source>
</evidence>
<dbReference type="SMART" id="SM00698">
    <property type="entry name" value="MORN"/>
    <property type="match status" value="6"/>
</dbReference>
<dbReference type="SUPFAM" id="SSF82185">
    <property type="entry name" value="Histone H3 K4-specific methyltransferase SET7/9 N-terminal domain"/>
    <property type="match status" value="2"/>
</dbReference>
<proteinExistence type="predicted"/>
<keyword evidence="3" id="KW-1185">Reference proteome</keyword>
<keyword evidence="1" id="KW-0677">Repeat</keyword>
<organism evidence="2 3">
    <name type="scientific">Stentor coeruleus</name>
    <dbReference type="NCBI Taxonomy" id="5963"/>
    <lineage>
        <taxon>Eukaryota</taxon>
        <taxon>Sar</taxon>
        <taxon>Alveolata</taxon>
        <taxon>Ciliophora</taxon>
        <taxon>Postciliodesmatophora</taxon>
        <taxon>Heterotrichea</taxon>
        <taxon>Heterotrichida</taxon>
        <taxon>Stentoridae</taxon>
        <taxon>Stentor</taxon>
    </lineage>
</organism>
<dbReference type="EMBL" id="MPUH01000204">
    <property type="protein sequence ID" value="OMJ86498.1"/>
    <property type="molecule type" value="Genomic_DNA"/>
</dbReference>
<dbReference type="Gene3D" id="2.20.110.10">
    <property type="entry name" value="Histone H3 K4-specific methyltransferase SET7/9 N-terminal domain"/>
    <property type="match status" value="3"/>
</dbReference>
<dbReference type="OrthoDB" id="437960at2759"/>
<reference evidence="2 3" key="1">
    <citation type="submission" date="2016-11" db="EMBL/GenBank/DDBJ databases">
        <title>The macronuclear genome of Stentor coeruleus: a giant cell with tiny introns.</title>
        <authorList>
            <person name="Slabodnick M."/>
            <person name="Ruby J.G."/>
            <person name="Reiff S.B."/>
            <person name="Swart E.C."/>
            <person name="Gosai S."/>
            <person name="Prabakaran S."/>
            <person name="Witkowska E."/>
            <person name="Larue G.E."/>
            <person name="Fisher S."/>
            <person name="Freeman R.M."/>
            <person name="Gunawardena J."/>
            <person name="Chu W."/>
            <person name="Stover N.A."/>
            <person name="Gregory B.D."/>
            <person name="Nowacki M."/>
            <person name="Derisi J."/>
            <person name="Roy S.W."/>
            <person name="Marshall W.F."/>
            <person name="Sood P."/>
        </authorList>
    </citation>
    <scope>NUCLEOTIDE SEQUENCE [LARGE SCALE GENOMIC DNA]</scope>
    <source>
        <strain evidence="2">WM001</strain>
    </source>
</reference>
<sequence>MEQQEILEKLPQLYAVLIEKNLSDNEWTQLHTDLIDLVWLNSDDCKEQEVIKGIIKICDRFGKATLENRVYFRTFELNRVLIFINDSLYDIVTQKEKAKEICSTSKRLINEMDFFKASNNLIQNAKSANLVEITSLVHDSYKVFKRNLVNITLQLEKSIQNEYDKSFSELLDDVFYIEALYPSKALLQTNSHTEGILADYKTKKYTTTHGYTSYYTSYNKHENIYIGEANNHNMKHGYGKMYYSCRDLYEGMWENDKQHGKGLYLWKEGSKYLGDFVKGQMHGFGKKFYCIGNLYEGEFSHGKRNGKGVMKFKNGDVYDGEWNDEDMHGHGMYRWASGDFYIGEFKRDKRDGKGTLTLNSGEVYEATWKNGTMKKAADN</sequence>
<dbReference type="InterPro" id="IPR003409">
    <property type="entry name" value="MORN"/>
</dbReference>
<name>A0A1R2CBV9_9CILI</name>
<comment type="caution">
    <text evidence="2">The sequence shown here is derived from an EMBL/GenBank/DDBJ whole genome shotgun (WGS) entry which is preliminary data.</text>
</comment>
<dbReference type="PANTHER" id="PTHR43215:SF14">
    <property type="entry name" value="RADIAL SPOKE HEAD 1 HOMOLOG"/>
    <property type="match status" value="1"/>
</dbReference>
<evidence type="ECO:0000256" key="1">
    <source>
        <dbReference type="ARBA" id="ARBA00022737"/>
    </source>
</evidence>
<gene>
    <name evidence="2" type="ORF">SteCoe_11992</name>
</gene>
<dbReference type="AlphaFoldDB" id="A0A1R2CBV9"/>
<evidence type="ECO:0000313" key="2">
    <source>
        <dbReference type="EMBL" id="OMJ86498.1"/>
    </source>
</evidence>